<organism evidence="6 7">
    <name type="scientific">Lomentospora prolificans</name>
    <dbReference type="NCBI Taxonomy" id="41688"/>
    <lineage>
        <taxon>Eukaryota</taxon>
        <taxon>Fungi</taxon>
        <taxon>Dikarya</taxon>
        <taxon>Ascomycota</taxon>
        <taxon>Pezizomycotina</taxon>
        <taxon>Sordariomycetes</taxon>
        <taxon>Hypocreomycetidae</taxon>
        <taxon>Microascales</taxon>
        <taxon>Microascaceae</taxon>
        <taxon>Lomentospora</taxon>
    </lineage>
</organism>
<comment type="subcellular location">
    <subcellularLocation>
        <location evidence="2">Cytoplasm</location>
    </subcellularLocation>
    <subcellularLocation>
        <location evidence="1">Nucleus</location>
    </subcellularLocation>
</comment>
<name>A0A2N3NE01_9PEZI</name>
<sequence length="296" mass="31847">MPTTTIRSPPSEADFTPLSEYQAQTPETFFGGKPVLYYHATGAKSFVSKDQCGTLPVFPTDSSALPSGPEAAALGVGAEDVTEQKLDIWVNSENLTLFNQEAQVGVTIDYPTISIHALKPIGSEGDQIHTVWLQMELGDGGRDDDDFNTVELTIVPPANGDQASQGEAKRLFEAVSSCSNLHPDPVEEGDEDEDEDDRIVFESNHEFEALAGFTGVMRGTDDGGLPPPMPGSSGWITAENVHEYFDEEGNWIGEEGASGELGDGAGRVRNREEANADNVNGEAADEDSENKRPRVE</sequence>
<evidence type="ECO:0000313" key="7">
    <source>
        <dbReference type="Proteomes" id="UP000233524"/>
    </source>
</evidence>
<keyword evidence="3" id="KW-0963">Cytoplasm</keyword>
<evidence type="ECO:0008006" key="8">
    <source>
        <dbReference type="Google" id="ProtNLM"/>
    </source>
</evidence>
<evidence type="ECO:0000313" key="6">
    <source>
        <dbReference type="EMBL" id="PKS10706.1"/>
    </source>
</evidence>
<dbReference type="Gene3D" id="2.30.29.30">
    <property type="entry name" value="Pleckstrin-homology domain (PH domain)/Phosphotyrosine-binding domain (PTB)"/>
    <property type="match status" value="1"/>
</dbReference>
<dbReference type="GO" id="GO:0000387">
    <property type="term" value="P:spliceosomal snRNP assembly"/>
    <property type="evidence" value="ECO:0007669"/>
    <property type="project" value="TreeGrafter"/>
</dbReference>
<dbReference type="GO" id="GO:0045292">
    <property type="term" value="P:mRNA cis splicing, via spliceosome"/>
    <property type="evidence" value="ECO:0007669"/>
    <property type="project" value="TreeGrafter"/>
</dbReference>
<keyword evidence="4" id="KW-0539">Nucleus</keyword>
<evidence type="ECO:0000256" key="5">
    <source>
        <dbReference type="SAM" id="MobiDB-lite"/>
    </source>
</evidence>
<dbReference type="VEuPathDB" id="FungiDB:jhhlp_002463"/>
<dbReference type="InterPro" id="IPR011993">
    <property type="entry name" value="PH-like_dom_sf"/>
</dbReference>
<dbReference type="PANTHER" id="PTHR21399:SF0">
    <property type="entry name" value="METHYLOSOME SUBUNIT PICLN"/>
    <property type="match status" value="1"/>
</dbReference>
<gene>
    <name evidence="6" type="ORF">jhhlp_002463</name>
</gene>
<dbReference type="InParanoid" id="A0A2N3NE01"/>
<reference evidence="6 7" key="1">
    <citation type="journal article" date="2017" name="G3 (Bethesda)">
        <title>First Draft Genome Sequence of the Pathogenic Fungus Lomentospora prolificans (Formerly Scedosporium prolificans).</title>
        <authorList>
            <person name="Luo R."/>
            <person name="Zimin A."/>
            <person name="Workman R."/>
            <person name="Fan Y."/>
            <person name="Pertea G."/>
            <person name="Grossman N."/>
            <person name="Wear M.P."/>
            <person name="Jia B."/>
            <person name="Miller H."/>
            <person name="Casadevall A."/>
            <person name="Timp W."/>
            <person name="Zhang S.X."/>
            <person name="Salzberg S.L."/>
        </authorList>
    </citation>
    <scope>NUCLEOTIDE SEQUENCE [LARGE SCALE GENOMIC DNA]</scope>
    <source>
        <strain evidence="6 7">JHH-5317</strain>
    </source>
</reference>
<proteinExistence type="predicted"/>
<dbReference type="PANTHER" id="PTHR21399">
    <property type="entry name" value="CHLORIDE CONDUCTANCE REGULATORY PROTEIN ICLN"/>
    <property type="match status" value="1"/>
</dbReference>
<evidence type="ECO:0000256" key="3">
    <source>
        <dbReference type="ARBA" id="ARBA00022490"/>
    </source>
</evidence>
<evidence type="ECO:0000256" key="2">
    <source>
        <dbReference type="ARBA" id="ARBA00004496"/>
    </source>
</evidence>
<evidence type="ECO:0000256" key="1">
    <source>
        <dbReference type="ARBA" id="ARBA00004123"/>
    </source>
</evidence>
<dbReference type="EMBL" id="NLAX01000008">
    <property type="protein sequence ID" value="PKS10706.1"/>
    <property type="molecule type" value="Genomic_DNA"/>
</dbReference>
<dbReference type="Pfam" id="PF03517">
    <property type="entry name" value="Voldacs"/>
    <property type="match status" value="1"/>
</dbReference>
<dbReference type="GO" id="GO:0034715">
    <property type="term" value="C:pICln-Sm protein complex"/>
    <property type="evidence" value="ECO:0007669"/>
    <property type="project" value="TreeGrafter"/>
</dbReference>
<evidence type="ECO:0000256" key="4">
    <source>
        <dbReference type="ARBA" id="ARBA00023242"/>
    </source>
</evidence>
<dbReference type="Proteomes" id="UP000233524">
    <property type="component" value="Unassembled WGS sequence"/>
</dbReference>
<accession>A0A2N3NE01</accession>
<feature type="region of interest" description="Disordered" evidence="5">
    <location>
        <begin position="252"/>
        <end position="296"/>
    </location>
</feature>
<protein>
    <recommendedName>
        <fullName evidence="8">Protein LOT5</fullName>
    </recommendedName>
</protein>
<keyword evidence="7" id="KW-1185">Reference proteome</keyword>
<dbReference type="GO" id="GO:0005829">
    <property type="term" value="C:cytosol"/>
    <property type="evidence" value="ECO:0007669"/>
    <property type="project" value="TreeGrafter"/>
</dbReference>
<comment type="caution">
    <text evidence="6">The sequence shown here is derived from an EMBL/GenBank/DDBJ whole genome shotgun (WGS) entry which is preliminary data.</text>
</comment>
<dbReference type="GO" id="GO:0005681">
    <property type="term" value="C:spliceosomal complex"/>
    <property type="evidence" value="ECO:0007669"/>
    <property type="project" value="TreeGrafter"/>
</dbReference>
<dbReference type="AlphaFoldDB" id="A0A2N3NE01"/>
<dbReference type="OrthoDB" id="19714at2759"/>
<dbReference type="InterPro" id="IPR039924">
    <property type="entry name" value="ICln/Lot5/Saf5"/>
</dbReference>